<evidence type="ECO:0000256" key="1">
    <source>
        <dbReference type="SAM" id="MobiDB-lite"/>
    </source>
</evidence>
<sequence>MHNHFQLKFKISHGDEMQGPTFH</sequence>
<evidence type="ECO:0000313" key="2">
    <source>
        <dbReference type="EMBL" id="JAH87764.1"/>
    </source>
</evidence>
<reference evidence="2" key="1">
    <citation type="submission" date="2014-11" db="EMBL/GenBank/DDBJ databases">
        <authorList>
            <person name="Amaro Gonzalez C."/>
        </authorList>
    </citation>
    <scope>NUCLEOTIDE SEQUENCE</scope>
</reference>
<dbReference type="EMBL" id="GBXM01020813">
    <property type="protein sequence ID" value="JAH87764.1"/>
    <property type="molecule type" value="Transcribed_RNA"/>
</dbReference>
<proteinExistence type="predicted"/>
<feature type="region of interest" description="Disordered" evidence="1">
    <location>
        <begin position="1"/>
        <end position="23"/>
    </location>
</feature>
<name>A0A0E9WBL1_ANGAN</name>
<protein>
    <submittedName>
        <fullName evidence="2">Uncharacterized protein</fullName>
    </submittedName>
</protein>
<reference evidence="2" key="2">
    <citation type="journal article" date="2015" name="Fish Shellfish Immunol.">
        <title>Early steps in the European eel (Anguilla anguilla)-Vibrio vulnificus interaction in the gills: Role of the RtxA13 toxin.</title>
        <authorList>
            <person name="Callol A."/>
            <person name="Pajuelo D."/>
            <person name="Ebbesson L."/>
            <person name="Teles M."/>
            <person name="MacKenzie S."/>
            <person name="Amaro C."/>
        </authorList>
    </citation>
    <scope>NUCLEOTIDE SEQUENCE</scope>
</reference>
<accession>A0A0E9WBL1</accession>
<dbReference type="AlphaFoldDB" id="A0A0E9WBL1"/>
<feature type="compositionally biased region" description="Basic residues" evidence="1">
    <location>
        <begin position="1"/>
        <end position="11"/>
    </location>
</feature>
<organism evidence="2">
    <name type="scientific">Anguilla anguilla</name>
    <name type="common">European freshwater eel</name>
    <name type="synonym">Muraena anguilla</name>
    <dbReference type="NCBI Taxonomy" id="7936"/>
    <lineage>
        <taxon>Eukaryota</taxon>
        <taxon>Metazoa</taxon>
        <taxon>Chordata</taxon>
        <taxon>Craniata</taxon>
        <taxon>Vertebrata</taxon>
        <taxon>Euteleostomi</taxon>
        <taxon>Actinopterygii</taxon>
        <taxon>Neopterygii</taxon>
        <taxon>Teleostei</taxon>
        <taxon>Anguilliformes</taxon>
        <taxon>Anguillidae</taxon>
        <taxon>Anguilla</taxon>
    </lineage>
</organism>